<accession>A0A8J9ZWI7</accession>
<feature type="transmembrane region" description="Helical" evidence="8">
    <location>
        <begin position="430"/>
        <end position="449"/>
    </location>
</feature>
<protein>
    <recommendedName>
        <fullName evidence="8">Solute carrier organic anion transporter family member</fullName>
    </recommendedName>
</protein>
<keyword evidence="11" id="KW-1185">Reference proteome</keyword>
<evidence type="ECO:0000256" key="4">
    <source>
        <dbReference type="ARBA" id="ARBA00022692"/>
    </source>
</evidence>
<dbReference type="SUPFAM" id="SSF103473">
    <property type="entry name" value="MFS general substrate transporter"/>
    <property type="match status" value="1"/>
</dbReference>
<dbReference type="SUPFAM" id="SSF100895">
    <property type="entry name" value="Kazal-type serine protease inhibitors"/>
    <property type="match status" value="1"/>
</dbReference>
<evidence type="ECO:0000256" key="3">
    <source>
        <dbReference type="ARBA" id="ARBA00022475"/>
    </source>
</evidence>
<comment type="caution">
    <text evidence="8">Lacks conserved residue(s) required for the propagation of feature annotation.</text>
</comment>
<evidence type="ECO:0000256" key="6">
    <source>
        <dbReference type="ARBA" id="ARBA00023136"/>
    </source>
</evidence>
<dbReference type="Gene3D" id="3.30.60.30">
    <property type="match status" value="1"/>
</dbReference>
<dbReference type="Pfam" id="PF03137">
    <property type="entry name" value="OATP"/>
    <property type="match status" value="1"/>
</dbReference>
<dbReference type="PANTHER" id="PTHR11388">
    <property type="entry name" value="ORGANIC ANION TRANSPORTER"/>
    <property type="match status" value="1"/>
</dbReference>
<dbReference type="InterPro" id="IPR036058">
    <property type="entry name" value="Kazal_dom_sf"/>
</dbReference>
<dbReference type="CDD" id="cd17336">
    <property type="entry name" value="MFS_SLCO_OATP"/>
    <property type="match status" value="1"/>
</dbReference>
<dbReference type="Proteomes" id="UP000838412">
    <property type="component" value="Chromosome 4"/>
</dbReference>
<dbReference type="Pfam" id="PF07648">
    <property type="entry name" value="Kazal_2"/>
    <property type="match status" value="1"/>
</dbReference>
<keyword evidence="6 8" id="KW-0472">Membrane</keyword>
<dbReference type="GO" id="GO:0006811">
    <property type="term" value="P:monoatomic ion transport"/>
    <property type="evidence" value="ECO:0007669"/>
    <property type="project" value="UniProtKB-KW"/>
</dbReference>
<feature type="transmembrane region" description="Helical" evidence="8">
    <location>
        <begin position="284"/>
        <end position="306"/>
    </location>
</feature>
<dbReference type="EMBL" id="OV696689">
    <property type="protein sequence ID" value="CAH1264157.1"/>
    <property type="molecule type" value="Genomic_DNA"/>
</dbReference>
<keyword evidence="7" id="KW-1015">Disulfide bond</keyword>
<reference evidence="10" key="1">
    <citation type="submission" date="2022-01" db="EMBL/GenBank/DDBJ databases">
        <authorList>
            <person name="Braso-Vives M."/>
        </authorList>
    </citation>
    <scope>NUCLEOTIDE SEQUENCE</scope>
</reference>
<keyword evidence="4 8" id="KW-0812">Transmembrane</keyword>
<evidence type="ECO:0000256" key="8">
    <source>
        <dbReference type="RuleBase" id="RU362056"/>
    </source>
</evidence>
<dbReference type="AlphaFoldDB" id="A0A8J9ZWI7"/>
<organism evidence="10 11">
    <name type="scientific">Branchiostoma lanceolatum</name>
    <name type="common">Common lancelet</name>
    <name type="synonym">Amphioxus lanceolatum</name>
    <dbReference type="NCBI Taxonomy" id="7740"/>
    <lineage>
        <taxon>Eukaryota</taxon>
        <taxon>Metazoa</taxon>
        <taxon>Chordata</taxon>
        <taxon>Cephalochordata</taxon>
        <taxon>Leptocardii</taxon>
        <taxon>Amphioxiformes</taxon>
        <taxon>Branchiostomatidae</taxon>
        <taxon>Branchiostoma</taxon>
    </lineage>
</organism>
<keyword evidence="8" id="KW-0406">Ion transport</keyword>
<dbReference type="PROSITE" id="PS51465">
    <property type="entry name" value="KAZAL_2"/>
    <property type="match status" value="1"/>
</dbReference>
<dbReference type="InterPro" id="IPR036259">
    <property type="entry name" value="MFS_trans_sf"/>
</dbReference>
<dbReference type="InterPro" id="IPR002350">
    <property type="entry name" value="Kazal_dom"/>
</dbReference>
<feature type="transmembrane region" description="Helical" evidence="8">
    <location>
        <begin position="640"/>
        <end position="663"/>
    </location>
</feature>
<dbReference type="InterPro" id="IPR004156">
    <property type="entry name" value="OATP"/>
</dbReference>
<dbReference type="GO" id="GO:0043252">
    <property type="term" value="P:sodium-independent organic anion transport"/>
    <property type="evidence" value="ECO:0007669"/>
    <property type="project" value="TreeGrafter"/>
</dbReference>
<feature type="transmembrane region" description="Helical" evidence="8">
    <location>
        <begin position="199"/>
        <end position="221"/>
    </location>
</feature>
<feature type="transmembrane region" description="Helical" evidence="8">
    <location>
        <begin position="550"/>
        <end position="567"/>
    </location>
</feature>
<evidence type="ECO:0000256" key="2">
    <source>
        <dbReference type="ARBA" id="ARBA00009657"/>
    </source>
</evidence>
<feature type="domain" description="Kazal-like" evidence="9">
    <location>
        <begin position="477"/>
        <end position="525"/>
    </location>
</feature>
<comment type="similarity">
    <text evidence="2 8">Belongs to the organo anion transporter (TC 2.A.60) family.</text>
</comment>
<proteinExistence type="inferred from homology"/>
<feature type="transmembrane region" description="Helical" evidence="8">
    <location>
        <begin position="359"/>
        <end position="382"/>
    </location>
</feature>
<dbReference type="GO" id="GO:0016323">
    <property type="term" value="C:basolateral plasma membrane"/>
    <property type="evidence" value="ECO:0007669"/>
    <property type="project" value="TreeGrafter"/>
</dbReference>
<evidence type="ECO:0000256" key="1">
    <source>
        <dbReference type="ARBA" id="ARBA00004651"/>
    </source>
</evidence>
<keyword evidence="5 8" id="KW-1133">Transmembrane helix</keyword>
<name>A0A8J9ZWI7_BRALA</name>
<keyword evidence="3" id="KW-1003">Cell membrane</keyword>
<gene>
    <name evidence="10" type="primary">SLCO4C1</name>
    <name evidence="10" type="ORF">BLAG_LOCUS18615</name>
</gene>
<dbReference type="Gene3D" id="1.20.1250.20">
    <property type="entry name" value="MFS general substrate transporter like domains"/>
    <property type="match status" value="1"/>
</dbReference>
<evidence type="ECO:0000313" key="11">
    <source>
        <dbReference type="Proteomes" id="UP000838412"/>
    </source>
</evidence>
<evidence type="ECO:0000259" key="9">
    <source>
        <dbReference type="PROSITE" id="PS51465"/>
    </source>
</evidence>
<feature type="transmembrane region" description="Helical" evidence="8">
    <location>
        <begin position="114"/>
        <end position="134"/>
    </location>
</feature>
<dbReference type="PROSITE" id="PS00282">
    <property type="entry name" value="KAZAL_1"/>
    <property type="match status" value="1"/>
</dbReference>
<dbReference type="NCBIfam" id="TIGR00805">
    <property type="entry name" value="oat"/>
    <property type="match status" value="1"/>
</dbReference>
<dbReference type="OrthoDB" id="5062115at2759"/>
<evidence type="ECO:0000256" key="7">
    <source>
        <dbReference type="ARBA" id="ARBA00023157"/>
    </source>
</evidence>
<comment type="subcellular location">
    <subcellularLocation>
        <location evidence="1 8">Cell membrane</location>
        <topology evidence="1 8">Multi-pass membrane protein</topology>
    </subcellularLocation>
</comment>
<sequence length="691" mass="74245">MTKISGSLDNSHFYLIQQKDRDLGDVTQQNAQQNVSTQTAIGGEKQDATAVHQEKFGWGRFRPDSLQFLGTVQGMLALLVICTMAQNMTHGGMIGATISTIEKRYQLPSSKSGLLSTIYDVANASAALLVTFIVKTRQGKIQGVAAGTFLLGLGYFLYSLPHFLVGLYDYGETVSATCVPSSNSSFTTCVEEERGLSDFLFVFLFAQVLNAIGGLTIYVFGSDLLESTAPQGSGGFYLGILNAFRGAAGALGFIVTGQLLKIFIDFNKAGNIPPSDGGDDARWLGAWWLGFLPLAVAAILTAPWLLGLPGKISAKETAATDKGIETVPEEEEKANEAKGLQRDPENFFKQLWVLFTNPTYMFTIISGTGVNMCVTGLLTFGIKYVENQFAMSAGSASIVGGLSIVLSAMLGSVLGGLIMKKYKMGVTGSLKLVAIATASLFVLPFVFLVRCPNATMAGVTVPYGNGSMPRTPIVGTDELVSPCNQACPCPPAYNPVCGENGVEYFSPCLAGCQNVSQEDQYTSCSCHVGNQTIGETFSATSGRCSNGCTLLPLAMSLLSLFSLGIGMDNAPRLVIMLSCVKQNQRSFALGIDSVVRVLLGSVPAPLVYGALVDQACLLWDENCDKRGACLLYDNALLSTYMAILKTVLASWSLSCACLAMFFWNRKKTDNIWNRKSTYNVKKEFERNEKEM</sequence>
<feature type="transmembrane region" description="Helical" evidence="8">
    <location>
        <begin position="141"/>
        <end position="158"/>
    </location>
</feature>
<keyword evidence="8" id="KW-0813">Transport</keyword>
<dbReference type="GO" id="GO:0015347">
    <property type="term" value="F:sodium-independent organic anion transmembrane transporter activity"/>
    <property type="evidence" value="ECO:0007669"/>
    <property type="project" value="TreeGrafter"/>
</dbReference>
<evidence type="ECO:0000313" key="10">
    <source>
        <dbReference type="EMBL" id="CAH1264157.1"/>
    </source>
</evidence>
<evidence type="ECO:0000256" key="5">
    <source>
        <dbReference type="ARBA" id="ARBA00022989"/>
    </source>
</evidence>
<feature type="transmembrane region" description="Helical" evidence="8">
    <location>
        <begin position="394"/>
        <end position="418"/>
    </location>
</feature>
<feature type="transmembrane region" description="Helical" evidence="8">
    <location>
        <begin position="242"/>
        <end position="264"/>
    </location>
</feature>
<dbReference type="PANTHER" id="PTHR11388:SF160">
    <property type="entry name" value="SOLUTE CARRIER ORGANIC ANION TRANSPORTER FAMILY MEMBER"/>
    <property type="match status" value="1"/>
</dbReference>